<comment type="subcellular location">
    <subcellularLocation>
        <location evidence="1">Cell membrane</location>
        <topology evidence="1">Multi-pass membrane protein</topology>
    </subcellularLocation>
</comment>
<evidence type="ECO:0000256" key="5">
    <source>
        <dbReference type="ARBA" id="ARBA00022692"/>
    </source>
</evidence>
<feature type="transmembrane region" description="Helical" evidence="8">
    <location>
        <begin position="435"/>
        <end position="452"/>
    </location>
</feature>
<protein>
    <recommendedName>
        <fullName evidence="9">Major facilitator superfamily (MFS) profile domain-containing protein</fullName>
    </recommendedName>
</protein>
<evidence type="ECO:0000256" key="7">
    <source>
        <dbReference type="ARBA" id="ARBA00023136"/>
    </source>
</evidence>
<evidence type="ECO:0000256" key="6">
    <source>
        <dbReference type="ARBA" id="ARBA00022989"/>
    </source>
</evidence>
<dbReference type="FunFam" id="1.20.1250.20:FF:000218">
    <property type="entry name" value="facilitated trehalose transporter Tret1"/>
    <property type="match status" value="1"/>
</dbReference>
<evidence type="ECO:0000313" key="11">
    <source>
        <dbReference type="Proteomes" id="UP000007819"/>
    </source>
</evidence>
<feature type="transmembrane region" description="Helical" evidence="8">
    <location>
        <begin position="338"/>
        <end position="360"/>
    </location>
</feature>
<dbReference type="InterPro" id="IPR036259">
    <property type="entry name" value="MFS_trans_sf"/>
</dbReference>
<dbReference type="PANTHER" id="PTHR48021:SF39">
    <property type="entry name" value="MAJOR FACILITATOR SUPERFAMILY (MFS) PROFILE DOMAIN-CONTAINING PROTEIN"/>
    <property type="match status" value="1"/>
</dbReference>
<keyword evidence="4" id="KW-0762">Sugar transport</keyword>
<keyword evidence="11" id="KW-1185">Reference proteome</keyword>
<dbReference type="AlphaFoldDB" id="A0A8R1WZ04"/>
<keyword evidence="7 8" id="KW-0472">Membrane</keyword>
<feature type="transmembrane region" description="Helical" evidence="8">
    <location>
        <begin position="396"/>
        <end position="423"/>
    </location>
</feature>
<keyword evidence="5 8" id="KW-0812">Transmembrane</keyword>
<dbReference type="EnsemblMetazoa" id="XM_008182052.3">
    <property type="protein sequence ID" value="XP_008180274.1"/>
    <property type="gene ID" value="LOC100169576"/>
</dbReference>
<dbReference type="OrthoDB" id="6133115at2759"/>
<dbReference type="InterPro" id="IPR005829">
    <property type="entry name" value="Sugar_transporter_CS"/>
</dbReference>
<dbReference type="RefSeq" id="XP_008180274.1">
    <property type="nucleotide sequence ID" value="XM_008182052.2"/>
</dbReference>
<evidence type="ECO:0000256" key="1">
    <source>
        <dbReference type="ARBA" id="ARBA00004651"/>
    </source>
</evidence>
<evidence type="ECO:0000256" key="4">
    <source>
        <dbReference type="ARBA" id="ARBA00022597"/>
    </source>
</evidence>
<dbReference type="GO" id="GO:0022857">
    <property type="term" value="F:transmembrane transporter activity"/>
    <property type="evidence" value="ECO:0007669"/>
    <property type="project" value="InterPro"/>
</dbReference>
<dbReference type="PROSITE" id="PS50850">
    <property type="entry name" value="MFS"/>
    <property type="match status" value="1"/>
</dbReference>
<feature type="transmembrane region" description="Helical" evidence="8">
    <location>
        <begin position="96"/>
        <end position="117"/>
    </location>
</feature>
<dbReference type="PANTHER" id="PTHR48021">
    <property type="match status" value="1"/>
</dbReference>
<feature type="transmembrane region" description="Helical" evidence="8">
    <location>
        <begin position="182"/>
        <end position="203"/>
    </location>
</feature>
<dbReference type="Pfam" id="PF00083">
    <property type="entry name" value="Sugar_tr"/>
    <property type="match status" value="1"/>
</dbReference>
<keyword evidence="3" id="KW-1003">Cell membrane</keyword>
<evidence type="ECO:0000259" key="9">
    <source>
        <dbReference type="PROSITE" id="PS50850"/>
    </source>
</evidence>
<evidence type="ECO:0000256" key="3">
    <source>
        <dbReference type="ARBA" id="ARBA00022475"/>
    </source>
</evidence>
<evidence type="ECO:0000256" key="8">
    <source>
        <dbReference type="SAM" id="Phobius"/>
    </source>
</evidence>
<feature type="domain" description="Major facilitator superfamily (MFS) profile" evidence="9">
    <location>
        <begin position="50"/>
        <end position="490"/>
    </location>
</feature>
<dbReference type="GO" id="GO:0005886">
    <property type="term" value="C:plasma membrane"/>
    <property type="evidence" value="ECO:0007669"/>
    <property type="project" value="UniProtKB-SubCell"/>
</dbReference>
<dbReference type="InterPro" id="IPR005828">
    <property type="entry name" value="MFS_sugar_transport-like"/>
</dbReference>
<feature type="transmembrane region" description="Helical" evidence="8">
    <location>
        <begin position="367"/>
        <end position="390"/>
    </location>
</feature>
<dbReference type="InterPro" id="IPR020846">
    <property type="entry name" value="MFS_dom"/>
</dbReference>
<dbReference type="SUPFAM" id="SSF103473">
    <property type="entry name" value="MFS general substrate transporter"/>
    <property type="match status" value="1"/>
</dbReference>
<dbReference type="InterPro" id="IPR050549">
    <property type="entry name" value="MFS_Trehalose_Transporter"/>
</dbReference>
<name>A0A8R1WZ04_ACYPI</name>
<dbReference type="Proteomes" id="UP000007819">
    <property type="component" value="Chromosome A2"/>
</dbReference>
<reference evidence="10" key="2">
    <citation type="submission" date="2022-06" db="UniProtKB">
        <authorList>
            <consortium name="EnsemblMetazoa"/>
        </authorList>
    </citation>
    <scope>IDENTIFICATION</scope>
</reference>
<reference evidence="11" key="1">
    <citation type="submission" date="2010-06" db="EMBL/GenBank/DDBJ databases">
        <authorList>
            <person name="Jiang H."/>
            <person name="Abraham K."/>
            <person name="Ali S."/>
            <person name="Alsbrooks S.L."/>
            <person name="Anim B.N."/>
            <person name="Anosike U.S."/>
            <person name="Attaway T."/>
            <person name="Bandaranaike D.P."/>
            <person name="Battles P.K."/>
            <person name="Bell S.N."/>
            <person name="Bell A.V."/>
            <person name="Beltran B."/>
            <person name="Bickham C."/>
            <person name="Bustamante Y."/>
            <person name="Caleb T."/>
            <person name="Canada A."/>
            <person name="Cardenas V."/>
            <person name="Carter K."/>
            <person name="Chacko J."/>
            <person name="Chandrabose M.N."/>
            <person name="Chavez D."/>
            <person name="Chavez A."/>
            <person name="Chen L."/>
            <person name="Chu H.-S."/>
            <person name="Claassen K.J."/>
            <person name="Cockrell R."/>
            <person name="Collins M."/>
            <person name="Cooper J.A."/>
            <person name="Cree A."/>
            <person name="Curry S.M."/>
            <person name="Da Y."/>
            <person name="Dao M.D."/>
            <person name="Das B."/>
            <person name="Davila M.-L."/>
            <person name="Davy-Carroll L."/>
            <person name="Denson S."/>
            <person name="Dinh H."/>
            <person name="Ebong V.E."/>
            <person name="Edwards J.R."/>
            <person name="Egan A."/>
            <person name="El-Daye J."/>
            <person name="Escobedo L."/>
            <person name="Fernandez S."/>
            <person name="Fernando P.R."/>
            <person name="Flagg N."/>
            <person name="Forbes L.D."/>
            <person name="Fowler R.G."/>
            <person name="Fu Q."/>
            <person name="Gabisi R.A."/>
            <person name="Ganer J."/>
            <person name="Garbino Pronczuk A."/>
            <person name="Garcia R.M."/>
            <person name="Garner T."/>
            <person name="Garrett T.E."/>
            <person name="Gonzalez D.A."/>
            <person name="Hamid H."/>
            <person name="Hawkins E.S."/>
            <person name="Hirani K."/>
            <person name="Hogues M.E."/>
            <person name="Hollins B."/>
            <person name="Hsiao C.-H."/>
            <person name="Jabil R."/>
            <person name="James M.L."/>
            <person name="Jhangiani S.N."/>
            <person name="Johnson B."/>
            <person name="Johnson Q."/>
            <person name="Joshi V."/>
            <person name="Kalu J.B."/>
            <person name="Kam C."/>
            <person name="Kashfia A."/>
            <person name="Keebler J."/>
            <person name="Kisamo H."/>
            <person name="Kovar C.L."/>
            <person name="Lago L.A."/>
            <person name="Lai C.-Y."/>
            <person name="Laidlaw J."/>
            <person name="Lara F."/>
            <person name="Le T.-K."/>
            <person name="Lee S.L."/>
            <person name="Legall F.H."/>
            <person name="Lemon S.J."/>
            <person name="Lewis L.R."/>
            <person name="Li B."/>
            <person name="Liu Y."/>
            <person name="Liu Y.-S."/>
            <person name="Lopez J."/>
            <person name="Lozado R.J."/>
            <person name="Lu J."/>
            <person name="Madu R.C."/>
            <person name="Maheshwari M."/>
            <person name="Maheshwari R."/>
            <person name="Malloy K."/>
            <person name="Martinez E."/>
            <person name="Mathew T."/>
            <person name="Mercado I.C."/>
            <person name="Mercado C."/>
            <person name="Meyer B."/>
            <person name="Montgomery K."/>
            <person name="Morgan M.B."/>
            <person name="Munidasa M."/>
            <person name="Nazareth L.V."/>
            <person name="Nelson J."/>
            <person name="Ng B.M."/>
            <person name="Nguyen N.B."/>
            <person name="Nguyen P.Q."/>
            <person name="Nguyen T."/>
            <person name="Obregon M."/>
            <person name="Okwuonu G.O."/>
            <person name="Onwere C.G."/>
            <person name="Orozco G."/>
            <person name="Parra A."/>
            <person name="Patel S."/>
            <person name="Patil S."/>
            <person name="Perez A."/>
            <person name="Perez Y."/>
            <person name="Pham C."/>
            <person name="Primus E.L."/>
            <person name="Pu L.-L."/>
            <person name="Puazo M."/>
            <person name="Qin X."/>
            <person name="Quiroz J.B."/>
            <person name="Reese J."/>
            <person name="Richards S."/>
            <person name="Rives C.M."/>
            <person name="Robberts R."/>
            <person name="Ruiz S.J."/>
            <person name="Ruiz M.J."/>
            <person name="Santibanez J."/>
            <person name="Schneider B.W."/>
            <person name="Sisson I."/>
            <person name="Smith M."/>
            <person name="Sodergren E."/>
            <person name="Song X.-Z."/>
            <person name="Song B.B."/>
            <person name="Summersgill H."/>
            <person name="Thelus R."/>
            <person name="Thornton R.D."/>
            <person name="Trejos Z.Y."/>
            <person name="Usmani K."/>
            <person name="Vattathil S."/>
            <person name="Villasana D."/>
            <person name="Walker D.L."/>
            <person name="Wang S."/>
            <person name="Wang K."/>
            <person name="White C.S."/>
            <person name="Williams A.C."/>
            <person name="Williamson J."/>
            <person name="Wilson K."/>
            <person name="Woghiren I.O."/>
            <person name="Woodworth J.R."/>
            <person name="Worley K.C."/>
            <person name="Wright R.A."/>
            <person name="Wu W."/>
            <person name="Young L."/>
            <person name="Zhang L."/>
            <person name="Zhang J."/>
            <person name="Zhu Y."/>
            <person name="Muzny D.M."/>
            <person name="Weinstock G."/>
            <person name="Gibbs R.A."/>
        </authorList>
    </citation>
    <scope>NUCLEOTIDE SEQUENCE [LARGE SCALE GENOMIC DNA]</scope>
    <source>
        <strain evidence="11">LSR1</strain>
    </source>
</reference>
<proteinExistence type="predicted"/>
<keyword evidence="2" id="KW-0813">Transport</keyword>
<dbReference type="GeneID" id="100169576"/>
<keyword evidence="6 8" id="KW-1133">Transmembrane helix</keyword>
<feature type="transmembrane region" description="Helical" evidence="8">
    <location>
        <begin position="147"/>
        <end position="170"/>
    </location>
</feature>
<organism evidence="10 11">
    <name type="scientific">Acyrthosiphon pisum</name>
    <name type="common">Pea aphid</name>
    <dbReference type="NCBI Taxonomy" id="7029"/>
    <lineage>
        <taxon>Eukaryota</taxon>
        <taxon>Metazoa</taxon>
        <taxon>Ecdysozoa</taxon>
        <taxon>Arthropoda</taxon>
        <taxon>Hexapoda</taxon>
        <taxon>Insecta</taxon>
        <taxon>Pterygota</taxon>
        <taxon>Neoptera</taxon>
        <taxon>Paraneoptera</taxon>
        <taxon>Hemiptera</taxon>
        <taxon>Sternorrhyncha</taxon>
        <taxon>Aphidomorpha</taxon>
        <taxon>Aphidoidea</taxon>
        <taxon>Aphididae</taxon>
        <taxon>Macrosiphini</taxon>
        <taxon>Acyrthosiphon</taxon>
    </lineage>
</organism>
<feature type="transmembrane region" description="Helical" evidence="8">
    <location>
        <begin position="306"/>
        <end position="326"/>
    </location>
</feature>
<accession>A0A8R1WZ04</accession>
<dbReference type="Gene3D" id="1.20.1250.20">
    <property type="entry name" value="MFS general substrate transporter like domains"/>
    <property type="match status" value="1"/>
</dbReference>
<dbReference type="PROSITE" id="PS00217">
    <property type="entry name" value="SUGAR_TRANSPORT_2"/>
    <property type="match status" value="1"/>
</dbReference>
<evidence type="ECO:0000256" key="2">
    <source>
        <dbReference type="ARBA" id="ARBA00022448"/>
    </source>
</evidence>
<feature type="transmembrane region" description="Helical" evidence="8">
    <location>
        <begin position="464"/>
        <end position="484"/>
    </location>
</feature>
<evidence type="ECO:0000313" key="10">
    <source>
        <dbReference type="EnsemblMetazoa" id="XP_008180274.1"/>
    </source>
</evidence>
<feature type="transmembrane region" description="Helical" evidence="8">
    <location>
        <begin position="50"/>
        <end position="76"/>
    </location>
</feature>
<sequence>MIHVCICTKITCEVEWKLVLIHGEQKKYIVYGMESNSNYKYGIKSTFSQCLALVGAGFLQVGVGTELICSTVIIGALSDHSNENEWLTMTNEQTSWFGSLLYLCTPLGSLISSLVLGRLGHKNCMIITNIPYLVSQIMFFYAKNVETMYACSIMMGLSVGFSGGPFSAYIGEVCEPKLRGALMSATNVFFFSGSLLFATIYAITRQWRLTVLINMAIPIITIAILCMSPDSPMWLLSKGKNEKAQRTLGKLRGWVTHDKCSNEFHEMVVFMSANKNSSNDKNDKNDSESSWKQLLQPDVLRPFRLLLIYFFFSNLLSGVPFGPYLVEVFRTFGADVDVQWTVAFSLCIAIVGGILTVLLVNRLGKRFLTLTTLSICSICYISIGLIGVYWTNSEQIKSWLLLTCYLISTFVASFGIMPIGWILLTEIFPMKSRNITCSICSTLSFILSFFMTKYYPDVVYLVDFYNTFTIFGFGGLIGCVYFYFCLPETENKTLHEISEFFK</sequence>